<accession>F5XHM4</accession>
<dbReference type="GO" id="GO:0032259">
    <property type="term" value="P:methylation"/>
    <property type="evidence" value="ECO:0007669"/>
    <property type="project" value="UniProtKB-KW"/>
</dbReference>
<evidence type="ECO:0000259" key="3">
    <source>
        <dbReference type="Pfam" id="PF13649"/>
    </source>
</evidence>
<gene>
    <name evidence="4" type="ordered locus">MLP_01550</name>
</gene>
<evidence type="ECO:0000256" key="1">
    <source>
        <dbReference type="ARBA" id="ARBA00022603"/>
    </source>
</evidence>
<name>F5XHM4_MICPN</name>
<keyword evidence="2" id="KW-0808">Transferase</keyword>
<dbReference type="STRING" id="1032480.MLP_01550"/>
<dbReference type="OrthoDB" id="7062303at2"/>
<dbReference type="Pfam" id="PF13649">
    <property type="entry name" value="Methyltransf_25"/>
    <property type="match status" value="1"/>
</dbReference>
<dbReference type="SUPFAM" id="SSF53335">
    <property type="entry name" value="S-adenosyl-L-methionine-dependent methyltransferases"/>
    <property type="match status" value="1"/>
</dbReference>
<proteinExistence type="predicted"/>
<dbReference type="InterPro" id="IPR041698">
    <property type="entry name" value="Methyltransf_25"/>
</dbReference>
<dbReference type="Proteomes" id="UP000007947">
    <property type="component" value="Chromosome"/>
</dbReference>
<sequence length="283" mass="30645">MTEEPATGSRTAWRWDPTLYAGSAAYYARGRAAYPSAIADRLQQALRLAGHGRLLDVGCGPGSLTLVLAPLFAEAIGVDADADMLIEAERLADQAKIDNVVWRHLRAEALPADLPPVDMITFAQSFHWMDRPRVAAAARRLLTPGGTLVHVSATTHQGVSTDTTLPHPQPPRTAIRTLVAYYLGERRRAGQTTLSAGTVGGEAAIYSAVGFTELQQIRVEGRLLERTADEVAASVYSLSSAAPHLFGDQLSAFDHDLHQLLHRAGPDGLFSEQMPPTTLHLWR</sequence>
<evidence type="ECO:0000313" key="4">
    <source>
        <dbReference type="EMBL" id="BAK33169.1"/>
    </source>
</evidence>
<dbReference type="HOGENOM" id="CLU_080966_0_0_11"/>
<dbReference type="PANTHER" id="PTHR44942:SF4">
    <property type="entry name" value="METHYLTRANSFERASE TYPE 11 DOMAIN-CONTAINING PROTEIN"/>
    <property type="match status" value="1"/>
</dbReference>
<dbReference type="EMBL" id="AP012204">
    <property type="protein sequence ID" value="BAK33169.1"/>
    <property type="molecule type" value="Genomic_DNA"/>
</dbReference>
<keyword evidence="1" id="KW-0489">Methyltransferase</keyword>
<dbReference type="InterPro" id="IPR051052">
    <property type="entry name" value="Diverse_substrate_MTase"/>
</dbReference>
<keyword evidence="5" id="KW-1185">Reference proteome</keyword>
<dbReference type="eggNOG" id="COG0500">
    <property type="taxonomic scope" value="Bacteria"/>
</dbReference>
<evidence type="ECO:0000313" key="5">
    <source>
        <dbReference type="Proteomes" id="UP000007947"/>
    </source>
</evidence>
<dbReference type="GO" id="GO:0008168">
    <property type="term" value="F:methyltransferase activity"/>
    <property type="evidence" value="ECO:0007669"/>
    <property type="project" value="UniProtKB-KW"/>
</dbReference>
<dbReference type="PANTHER" id="PTHR44942">
    <property type="entry name" value="METHYLTRANSF_11 DOMAIN-CONTAINING PROTEIN"/>
    <property type="match status" value="1"/>
</dbReference>
<evidence type="ECO:0000256" key="2">
    <source>
        <dbReference type="ARBA" id="ARBA00022679"/>
    </source>
</evidence>
<dbReference type="CDD" id="cd02440">
    <property type="entry name" value="AdoMet_MTases"/>
    <property type="match status" value="1"/>
</dbReference>
<protein>
    <recommendedName>
        <fullName evidence="3">Methyltransferase domain-containing protein</fullName>
    </recommendedName>
</protein>
<dbReference type="KEGG" id="mph:MLP_01550"/>
<dbReference type="Gene3D" id="3.40.50.150">
    <property type="entry name" value="Vaccinia Virus protein VP39"/>
    <property type="match status" value="1"/>
</dbReference>
<dbReference type="InterPro" id="IPR029063">
    <property type="entry name" value="SAM-dependent_MTases_sf"/>
</dbReference>
<organism evidence="4 5">
    <name type="scientific">Microlunatus phosphovorus (strain ATCC 700054 / DSM 10555 / JCM 9379 / NBRC 101784 / NCIMB 13414 / VKM Ac-1990 / NM-1)</name>
    <dbReference type="NCBI Taxonomy" id="1032480"/>
    <lineage>
        <taxon>Bacteria</taxon>
        <taxon>Bacillati</taxon>
        <taxon>Actinomycetota</taxon>
        <taxon>Actinomycetes</taxon>
        <taxon>Propionibacteriales</taxon>
        <taxon>Propionibacteriaceae</taxon>
        <taxon>Microlunatus</taxon>
    </lineage>
</organism>
<dbReference type="RefSeq" id="WP_013861058.1">
    <property type="nucleotide sequence ID" value="NC_015635.1"/>
</dbReference>
<dbReference type="AlphaFoldDB" id="F5XHM4"/>
<feature type="domain" description="Methyltransferase" evidence="3">
    <location>
        <begin position="55"/>
        <end position="146"/>
    </location>
</feature>
<reference evidence="4 5" key="1">
    <citation type="submission" date="2011-05" db="EMBL/GenBank/DDBJ databases">
        <title>Whole genome sequence of Microlunatus phosphovorus NM-1.</title>
        <authorList>
            <person name="Hosoyama A."/>
            <person name="Sasaki K."/>
            <person name="Harada T."/>
            <person name="Igarashi R."/>
            <person name="Kawakoshi A."/>
            <person name="Sasagawa M."/>
            <person name="Fukada J."/>
            <person name="Nakamura S."/>
            <person name="Katano Y."/>
            <person name="Hanada S."/>
            <person name="Kamagata Y."/>
            <person name="Nakamura N."/>
            <person name="Yamazaki S."/>
            <person name="Fujita N."/>
        </authorList>
    </citation>
    <scope>NUCLEOTIDE SEQUENCE [LARGE SCALE GENOMIC DNA]</scope>
    <source>
        <strain evidence="5">ATCC 700054 / DSM 10555 / JCM 9379 / NBRC 101784 / NCIMB 13414 / VKM Ac-1990 / NM-1</strain>
    </source>
</reference>